<accession>A0ABV1A3J0</accession>
<dbReference type="Proteomes" id="UP001469553">
    <property type="component" value="Unassembled WGS sequence"/>
</dbReference>
<sequence length="108" mass="12140">MLEQTTSYTGYPALLYTSAIDNYLPSPLGNTRPCPASCVSKRRRAACRAERWTCAGPAYLFSPPRQIEPCPADRPANHPEQANQWQTFTRYVFYGHHQAPGGCLQFNC</sequence>
<gene>
    <name evidence="1" type="ORF">AMECASPLE_038191</name>
</gene>
<proteinExistence type="predicted"/>
<name>A0ABV1A3J0_9TELE</name>
<evidence type="ECO:0000313" key="2">
    <source>
        <dbReference type="Proteomes" id="UP001469553"/>
    </source>
</evidence>
<reference evidence="1 2" key="1">
    <citation type="submission" date="2021-06" db="EMBL/GenBank/DDBJ databases">
        <authorList>
            <person name="Palmer J.M."/>
        </authorList>
    </citation>
    <scope>NUCLEOTIDE SEQUENCE [LARGE SCALE GENOMIC DNA]</scope>
    <source>
        <strain evidence="1 2">AS_MEX2019</strain>
        <tissue evidence="1">Muscle</tissue>
    </source>
</reference>
<comment type="caution">
    <text evidence="1">The sequence shown here is derived from an EMBL/GenBank/DDBJ whole genome shotgun (WGS) entry which is preliminary data.</text>
</comment>
<protein>
    <submittedName>
        <fullName evidence="1">Uncharacterized protein</fullName>
    </submittedName>
</protein>
<dbReference type="EMBL" id="JAHRIP010082121">
    <property type="protein sequence ID" value="MEQ2313104.1"/>
    <property type="molecule type" value="Genomic_DNA"/>
</dbReference>
<keyword evidence="2" id="KW-1185">Reference proteome</keyword>
<evidence type="ECO:0000313" key="1">
    <source>
        <dbReference type="EMBL" id="MEQ2313104.1"/>
    </source>
</evidence>
<organism evidence="1 2">
    <name type="scientific">Ameca splendens</name>
    <dbReference type="NCBI Taxonomy" id="208324"/>
    <lineage>
        <taxon>Eukaryota</taxon>
        <taxon>Metazoa</taxon>
        <taxon>Chordata</taxon>
        <taxon>Craniata</taxon>
        <taxon>Vertebrata</taxon>
        <taxon>Euteleostomi</taxon>
        <taxon>Actinopterygii</taxon>
        <taxon>Neopterygii</taxon>
        <taxon>Teleostei</taxon>
        <taxon>Neoteleostei</taxon>
        <taxon>Acanthomorphata</taxon>
        <taxon>Ovalentaria</taxon>
        <taxon>Atherinomorphae</taxon>
        <taxon>Cyprinodontiformes</taxon>
        <taxon>Goodeidae</taxon>
        <taxon>Ameca</taxon>
    </lineage>
</organism>